<dbReference type="Proteomes" id="UP000233766">
    <property type="component" value="Unassembled WGS sequence"/>
</dbReference>
<feature type="domain" description="Alpha/beta hydrolase fold-3" evidence="4">
    <location>
        <begin position="87"/>
        <end position="283"/>
    </location>
</feature>
<comment type="similarity">
    <text evidence="1">Belongs to the 'GDXG' lipolytic enzyme family.</text>
</comment>
<dbReference type="InterPro" id="IPR029058">
    <property type="entry name" value="AB_hydrolase_fold"/>
</dbReference>
<dbReference type="InterPro" id="IPR033140">
    <property type="entry name" value="Lipase_GDXG_put_SER_AS"/>
</dbReference>
<keyword evidence="2" id="KW-0378">Hydrolase</keyword>
<dbReference type="Pfam" id="PF07859">
    <property type="entry name" value="Abhydrolase_3"/>
    <property type="match status" value="1"/>
</dbReference>
<organism evidence="5 6">
    <name type="scientific">Nocardia fluminea</name>
    <dbReference type="NCBI Taxonomy" id="134984"/>
    <lineage>
        <taxon>Bacteria</taxon>
        <taxon>Bacillati</taxon>
        <taxon>Actinomycetota</taxon>
        <taxon>Actinomycetes</taxon>
        <taxon>Mycobacteriales</taxon>
        <taxon>Nocardiaceae</taxon>
        <taxon>Nocardia</taxon>
    </lineage>
</organism>
<proteinExistence type="inferred from homology"/>
<dbReference type="SUPFAM" id="SSF53474">
    <property type="entry name" value="alpha/beta-Hydrolases"/>
    <property type="match status" value="1"/>
</dbReference>
<dbReference type="GO" id="GO:0004806">
    <property type="term" value="F:triacylglycerol lipase activity"/>
    <property type="evidence" value="ECO:0007669"/>
    <property type="project" value="TreeGrafter"/>
</dbReference>
<dbReference type="AlphaFoldDB" id="A0A2N3VEA5"/>
<dbReference type="EMBL" id="PJMW01000002">
    <property type="protein sequence ID" value="PKV79926.1"/>
    <property type="molecule type" value="Genomic_DNA"/>
</dbReference>
<evidence type="ECO:0000313" key="5">
    <source>
        <dbReference type="EMBL" id="PKV79926.1"/>
    </source>
</evidence>
<dbReference type="InterPro" id="IPR013094">
    <property type="entry name" value="AB_hydrolase_3"/>
</dbReference>
<name>A0A2N3VEA5_9NOCA</name>
<protein>
    <submittedName>
        <fullName evidence="5">Acetyl esterase/lipase</fullName>
    </submittedName>
</protein>
<accession>A0A2N3VEA5</accession>
<comment type="caution">
    <text evidence="5">The sequence shown here is derived from an EMBL/GenBank/DDBJ whole genome shotgun (WGS) entry which is preliminary data.</text>
</comment>
<dbReference type="PANTHER" id="PTHR48081:SF30">
    <property type="entry name" value="ACETYL-HYDROLASE LIPR-RELATED"/>
    <property type="match status" value="1"/>
</dbReference>
<feature type="active site" evidence="3">
    <location>
        <position position="162"/>
    </location>
</feature>
<dbReference type="OrthoDB" id="9803828at2"/>
<dbReference type="PROSITE" id="PS01173">
    <property type="entry name" value="LIPASE_GDXG_HIS"/>
    <property type="match status" value="1"/>
</dbReference>
<dbReference type="InterPro" id="IPR050300">
    <property type="entry name" value="GDXG_lipolytic_enzyme"/>
</dbReference>
<evidence type="ECO:0000256" key="3">
    <source>
        <dbReference type="PROSITE-ProRule" id="PRU10038"/>
    </source>
</evidence>
<evidence type="ECO:0000256" key="1">
    <source>
        <dbReference type="ARBA" id="ARBA00010515"/>
    </source>
</evidence>
<dbReference type="Gene3D" id="3.40.50.1820">
    <property type="entry name" value="alpha/beta hydrolase"/>
    <property type="match status" value="1"/>
</dbReference>
<dbReference type="PANTHER" id="PTHR48081">
    <property type="entry name" value="AB HYDROLASE SUPERFAMILY PROTEIN C4A8.06C"/>
    <property type="match status" value="1"/>
</dbReference>
<sequence>MREFKIPLPVARTLLDPVFRVTLHARLPVVVQRVLLDAVSRLQLVPDGSVVQRLQLGGRPAERVIAETAIPGSRTRAVPPERAAGAVLYLHGGGYVVGSIATHRSLVAGLARETACAVYSLDYRLAPEHPFPAGLDDAEAAFLDLVGNVGYRPDQICLAGDSAGGGLAMALAQRLIERHQMTPAALGLIAPWVDPTEVPSKDRDLVINRAWSRACAAHYLGDAAATEAGYAPLSGNLIGLPPTYVQVDVSELLLDQCRKLVSALRGAGVHVRFTETRGLWHVAQLQAALVTEAALALSELAEFLREAIQPVSIDDLR</sequence>
<dbReference type="PROSITE" id="PS01174">
    <property type="entry name" value="LIPASE_GDXG_SER"/>
    <property type="match status" value="1"/>
</dbReference>
<evidence type="ECO:0000256" key="2">
    <source>
        <dbReference type="ARBA" id="ARBA00022801"/>
    </source>
</evidence>
<evidence type="ECO:0000259" key="4">
    <source>
        <dbReference type="Pfam" id="PF07859"/>
    </source>
</evidence>
<evidence type="ECO:0000313" key="6">
    <source>
        <dbReference type="Proteomes" id="UP000233766"/>
    </source>
</evidence>
<reference evidence="5 6" key="1">
    <citation type="submission" date="2017-12" db="EMBL/GenBank/DDBJ databases">
        <title>Sequencing the genomes of 1000 Actinobacteria strains.</title>
        <authorList>
            <person name="Klenk H.-P."/>
        </authorList>
    </citation>
    <scope>NUCLEOTIDE SEQUENCE [LARGE SCALE GENOMIC DNA]</scope>
    <source>
        <strain evidence="5 6">DSM 44489</strain>
    </source>
</reference>
<keyword evidence="6" id="KW-1185">Reference proteome</keyword>
<dbReference type="RefSeq" id="WP_101465971.1">
    <property type="nucleotide sequence ID" value="NZ_JBFAFS010000001.1"/>
</dbReference>
<dbReference type="InterPro" id="IPR002168">
    <property type="entry name" value="Lipase_GDXG_HIS_AS"/>
</dbReference>
<gene>
    <name evidence="5" type="ORF">ATK86_4342</name>
</gene>